<evidence type="ECO:0000256" key="1">
    <source>
        <dbReference type="SAM" id="Phobius"/>
    </source>
</evidence>
<dbReference type="EMBL" id="JADBGQ010000002">
    <property type="protein sequence ID" value="KAG5409669.1"/>
    <property type="molecule type" value="Genomic_DNA"/>
</dbReference>
<organism evidence="2 3">
    <name type="scientific">Brassica rapa subsp. trilocularis</name>
    <dbReference type="NCBI Taxonomy" id="1813537"/>
    <lineage>
        <taxon>Eukaryota</taxon>
        <taxon>Viridiplantae</taxon>
        <taxon>Streptophyta</taxon>
        <taxon>Embryophyta</taxon>
        <taxon>Tracheophyta</taxon>
        <taxon>Spermatophyta</taxon>
        <taxon>Magnoliopsida</taxon>
        <taxon>eudicotyledons</taxon>
        <taxon>Gunneridae</taxon>
        <taxon>Pentapetalae</taxon>
        <taxon>rosids</taxon>
        <taxon>malvids</taxon>
        <taxon>Brassicales</taxon>
        <taxon>Brassicaceae</taxon>
        <taxon>Brassiceae</taxon>
        <taxon>Brassica</taxon>
    </lineage>
</organism>
<dbReference type="Proteomes" id="UP000823674">
    <property type="component" value="Chromosome A02"/>
</dbReference>
<evidence type="ECO:0000313" key="3">
    <source>
        <dbReference type="Proteomes" id="UP000823674"/>
    </source>
</evidence>
<comment type="caution">
    <text evidence="2">The sequence shown here is derived from an EMBL/GenBank/DDBJ whole genome shotgun (WGS) entry which is preliminary data.</text>
</comment>
<keyword evidence="1" id="KW-0472">Membrane</keyword>
<proteinExistence type="predicted"/>
<evidence type="ECO:0000313" key="2">
    <source>
        <dbReference type="EMBL" id="KAG5409669.1"/>
    </source>
</evidence>
<sequence length="151" mass="17061">MKLLLFFGWYREYSTKLALMWYVNSSVGFVEAFHRYVSVDQRFHQSTSYPSCSFHASNSMLQCKPLSGSNFGVLLLTSRFVSPTSCRSICVFDGFPSMIEEVPCGALFLLWNGSGLGKGFPVIPWVWMLFFDITQALTVLVGPLLKSFPRS</sequence>
<reference evidence="2 3" key="1">
    <citation type="submission" date="2021-03" db="EMBL/GenBank/DDBJ databases">
        <authorList>
            <person name="King G.J."/>
            <person name="Bancroft I."/>
            <person name="Baten A."/>
            <person name="Bloomfield J."/>
            <person name="Borpatragohain P."/>
            <person name="He Z."/>
            <person name="Irish N."/>
            <person name="Irwin J."/>
            <person name="Liu K."/>
            <person name="Mauleon R.P."/>
            <person name="Moore J."/>
            <person name="Morris R."/>
            <person name="Ostergaard L."/>
            <person name="Wang B."/>
            <person name="Wells R."/>
        </authorList>
    </citation>
    <scope>NUCLEOTIDE SEQUENCE [LARGE SCALE GENOMIC DNA]</scope>
    <source>
        <strain evidence="2">R-o-18</strain>
        <tissue evidence="2">Leaf</tissue>
    </source>
</reference>
<accession>A0ABQ7NFL5</accession>
<feature type="transmembrane region" description="Helical" evidence="1">
    <location>
        <begin position="125"/>
        <end position="145"/>
    </location>
</feature>
<protein>
    <submittedName>
        <fullName evidence="2">Uncharacterized protein</fullName>
    </submittedName>
</protein>
<name>A0ABQ7NFL5_BRACM</name>
<keyword evidence="1" id="KW-1133">Transmembrane helix</keyword>
<keyword evidence="1" id="KW-0812">Transmembrane</keyword>
<keyword evidence="3" id="KW-1185">Reference proteome</keyword>
<gene>
    <name evidence="2" type="primary">A02g503080.1_BraROA</name>
    <name evidence="2" type="ORF">IGI04_005988</name>
</gene>